<dbReference type="GO" id="GO:0016020">
    <property type="term" value="C:membrane"/>
    <property type="evidence" value="ECO:0007669"/>
    <property type="project" value="GOC"/>
</dbReference>
<protein>
    <recommendedName>
        <fullName evidence="1">lipid-A-disaccharide synthase</fullName>
        <ecNumber evidence="1">2.4.1.182</ecNumber>
    </recommendedName>
</protein>
<evidence type="ECO:0000256" key="2">
    <source>
        <dbReference type="ARBA" id="ARBA00022516"/>
    </source>
</evidence>
<keyword evidence="4" id="KW-0328">Glycosyltransferase</keyword>
<dbReference type="EMBL" id="UINC01005056">
    <property type="protein sequence ID" value="SVA18757.1"/>
    <property type="molecule type" value="Genomic_DNA"/>
</dbReference>
<organism evidence="8">
    <name type="scientific">marine metagenome</name>
    <dbReference type="NCBI Taxonomy" id="408172"/>
    <lineage>
        <taxon>unclassified sequences</taxon>
        <taxon>metagenomes</taxon>
        <taxon>ecological metagenomes</taxon>
    </lineage>
</organism>
<reference evidence="8" key="1">
    <citation type="submission" date="2018-05" db="EMBL/GenBank/DDBJ databases">
        <authorList>
            <person name="Lanie J.A."/>
            <person name="Ng W.-L."/>
            <person name="Kazmierczak K.M."/>
            <person name="Andrzejewski T.M."/>
            <person name="Davidsen T.M."/>
            <person name="Wayne K.J."/>
            <person name="Tettelin H."/>
            <person name="Glass J.I."/>
            <person name="Rusch D."/>
            <person name="Podicherti R."/>
            <person name="Tsui H.-C.T."/>
            <person name="Winkler M.E."/>
        </authorList>
    </citation>
    <scope>NUCLEOTIDE SEQUENCE</scope>
</reference>
<evidence type="ECO:0000256" key="7">
    <source>
        <dbReference type="ARBA" id="ARBA00048975"/>
    </source>
</evidence>
<evidence type="ECO:0000313" key="8">
    <source>
        <dbReference type="EMBL" id="SVA18757.1"/>
    </source>
</evidence>
<evidence type="ECO:0000256" key="3">
    <source>
        <dbReference type="ARBA" id="ARBA00022556"/>
    </source>
</evidence>
<dbReference type="GO" id="GO:0008915">
    <property type="term" value="F:lipid-A-disaccharide synthase activity"/>
    <property type="evidence" value="ECO:0007669"/>
    <property type="project" value="UniProtKB-EC"/>
</dbReference>
<dbReference type="GO" id="GO:0009245">
    <property type="term" value="P:lipid A biosynthetic process"/>
    <property type="evidence" value="ECO:0007669"/>
    <property type="project" value="UniProtKB-KW"/>
</dbReference>
<evidence type="ECO:0000256" key="1">
    <source>
        <dbReference type="ARBA" id="ARBA00012687"/>
    </source>
</evidence>
<dbReference type="PANTHER" id="PTHR30372">
    <property type="entry name" value="LIPID-A-DISACCHARIDE SYNTHASE"/>
    <property type="match status" value="1"/>
</dbReference>
<proteinExistence type="inferred from homology"/>
<name>A0A381TUW6_9ZZZZ</name>
<dbReference type="GO" id="GO:0005543">
    <property type="term" value="F:phospholipid binding"/>
    <property type="evidence" value="ECO:0007669"/>
    <property type="project" value="TreeGrafter"/>
</dbReference>
<evidence type="ECO:0000256" key="5">
    <source>
        <dbReference type="ARBA" id="ARBA00022679"/>
    </source>
</evidence>
<gene>
    <name evidence="8" type="ORF">METZ01_LOCUS71611</name>
</gene>
<keyword evidence="5" id="KW-0808">Transferase</keyword>
<keyword evidence="2" id="KW-0444">Lipid biosynthesis</keyword>
<dbReference type="SUPFAM" id="SSF53756">
    <property type="entry name" value="UDP-Glycosyltransferase/glycogen phosphorylase"/>
    <property type="match status" value="1"/>
</dbReference>
<keyword evidence="6" id="KW-0443">Lipid metabolism</keyword>
<comment type="catalytic activity">
    <reaction evidence="7">
        <text>a lipid X + a UDP-2-N,3-O-bis[(3R)-3-hydroxyacyl]-alpha-D-glucosamine = a lipid A disaccharide + UDP + H(+)</text>
        <dbReference type="Rhea" id="RHEA:67828"/>
        <dbReference type="ChEBI" id="CHEBI:15378"/>
        <dbReference type="ChEBI" id="CHEBI:58223"/>
        <dbReference type="ChEBI" id="CHEBI:137748"/>
        <dbReference type="ChEBI" id="CHEBI:176338"/>
        <dbReference type="ChEBI" id="CHEBI:176343"/>
        <dbReference type="EC" id="2.4.1.182"/>
    </reaction>
</comment>
<dbReference type="AlphaFoldDB" id="A0A381TUW6"/>
<dbReference type="NCBIfam" id="TIGR00215">
    <property type="entry name" value="lpxB"/>
    <property type="match status" value="1"/>
</dbReference>
<sequence length="380" mass="42540">MKLMMVAGEVSGDAHGAGLIRSLRKNHDSADIFGIGGKQMLREGFRPYFMLDSLQTHGLVEVVQHLPRLYQTLWRMRQALTEEKPDALILIDYPGFNLKLAAYAKKTGVPVIFFNSPQIWAWRKGRLNTIKRVVDKMIVLFPFEEKIYQQAGVDVKWVGHPLLDEMQSEIDSGAIRKQFGLQNNILLIAIAPGSRPSEMRRHLPTLLEALPQIQQKTGEIQCILPVAESLDLKEIRKLTDTSSVPVTLVPEQFIETIQACDAAIVASGTASLQTALALKPFVIVYQVSPLTYRIARYLAETEYVGLVNVLAEKEIVPELLQNNFTVSNVTEIAVRLLQDEDYRATMISQLKSTRTKLGEAGAYDKAARCIENVLSREPAI</sequence>
<keyword evidence="3" id="KW-0441">Lipid A biosynthesis</keyword>
<dbReference type="Pfam" id="PF02684">
    <property type="entry name" value="LpxB"/>
    <property type="match status" value="1"/>
</dbReference>
<dbReference type="EC" id="2.4.1.182" evidence="1"/>
<dbReference type="PANTHER" id="PTHR30372:SF4">
    <property type="entry name" value="LIPID-A-DISACCHARIDE SYNTHASE, MITOCHONDRIAL-RELATED"/>
    <property type="match status" value="1"/>
</dbReference>
<accession>A0A381TUW6</accession>
<dbReference type="Gene3D" id="3.40.50.2000">
    <property type="entry name" value="Glycogen Phosphorylase B"/>
    <property type="match status" value="1"/>
</dbReference>
<dbReference type="HAMAP" id="MF_00392">
    <property type="entry name" value="LpxB"/>
    <property type="match status" value="1"/>
</dbReference>
<evidence type="ECO:0000256" key="6">
    <source>
        <dbReference type="ARBA" id="ARBA00023098"/>
    </source>
</evidence>
<evidence type="ECO:0000256" key="4">
    <source>
        <dbReference type="ARBA" id="ARBA00022676"/>
    </source>
</evidence>
<dbReference type="InterPro" id="IPR003835">
    <property type="entry name" value="Glyco_trans_19"/>
</dbReference>